<evidence type="ECO:0000256" key="5">
    <source>
        <dbReference type="PROSITE-ProRule" id="PRU10007"/>
    </source>
</evidence>
<dbReference type="Proteomes" id="UP000335636">
    <property type="component" value="Unassembled WGS sequence"/>
</dbReference>
<dbReference type="InterPro" id="IPR015590">
    <property type="entry name" value="Aldehyde_DH_dom"/>
</dbReference>
<dbReference type="InterPro" id="IPR029510">
    <property type="entry name" value="Ald_DH_CS_GLU"/>
</dbReference>
<keyword evidence="9" id="KW-1185">Reference proteome</keyword>
<sequence length="332" mass="37031">MDGEHLCFLQHKPVGVCGQIVPWNFALVVQGWKLTLALATGNNVVMKVAEQNPLSALYLASPMKEVGYDPTAGAAIAQHMDIDKDTFTGSMKVGHLIQKAAGNSNLKRVILELGGKSPSICWLMLPWLMLWTNATKPSSSTQASAAALGPPVDKEQFEQILGYNLLGHKKREKLLCSRETFGERGFFIKPTVFGGMQDVMRIAKEEIFRCMQPLFKFKKIKDVTERANTTRYSLAAAMFTRGLDKAMHFTQALQARTVWENTYNIITHLLSGAICEMCMDQICIEAIDSYVDWKKPFGGFEESSNRKKLGEDGLKAYKEVKTITIKVPQKNS</sequence>
<dbReference type="InterPro" id="IPR016161">
    <property type="entry name" value="Ald_DH/histidinol_DH"/>
</dbReference>
<dbReference type="AlphaFoldDB" id="A0A5E4B5Y9"/>
<dbReference type="PROSITE" id="PS00687">
    <property type="entry name" value="ALDEHYDE_DEHYDR_GLU"/>
    <property type="match status" value="1"/>
</dbReference>
<dbReference type="PANTHER" id="PTHR11699">
    <property type="entry name" value="ALDEHYDE DEHYDROGENASE-RELATED"/>
    <property type="match status" value="1"/>
</dbReference>
<protein>
    <recommendedName>
        <fullName evidence="4">aldehyde dehydrogenase (NAD(+))</fullName>
        <ecNumber evidence="4">1.2.1.3</ecNumber>
    </recommendedName>
</protein>
<evidence type="ECO:0000256" key="6">
    <source>
        <dbReference type="RuleBase" id="RU003345"/>
    </source>
</evidence>
<evidence type="ECO:0000313" key="9">
    <source>
        <dbReference type="Proteomes" id="UP000335636"/>
    </source>
</evidence>
<evidence type="ECO:0000256" key="2">
    <source>
        <dbReference type="ARBA" id="ARBA00023002"/>
    </source>
</evidence>
<comment type="caution">
    <text evidence="8">The sequence shown here is derived from an EMBL/GenBank/DDBJ whole genome shotgun (WGS) entry which is preliminary data.</text>
</comment>
<dbReference type="GO" id="GO:0004029">
    <property type="term" value="F:aldehyde dehydrogenase (NAD+) activity"/>
    <property type="evidence" value="ECO:0007669"/>
    <property type="project" value="UniProtKB-EC"/>
</dbReference>
<evidence type="ECO:0000256" key="1">
    <source>
        <dbReference type="ARBA" id="ARBA00009986"/>
    </source>
</evidence>
<dbReference type="Pfam" id="PF00171">
    <property type="entry name" value="Aldedh"/>
    <property type="match status" value="2"/>
</dbReference>
<dbReference type="FunFam" id="3.40.605.10:FF:000029">
    <property type="entry name" value="Aldehyde dehydrogenase, mitochondrial"/>
    <property type="match status" value="1"/>
</dbReference>
<dbReference type="InterPro" id="IPR016162">
    <property type="entry name" value="Ald_DH_N"/>
</dbReference>
<keyword evidence="2 6" id="KW-0560">Oxidoreductase</keyword>
<proteinExistence type="inferred from homology"/>
<gene>
    <name evidence="8" type="ORF">MONAX_5E015400</name>
</gene>
<dbReference type="Gene3D" id="3.40.309.10">
    <property type="entry name" value="Aldehyde Dehydrogenase, Chain A, domain 2"/>
    <property type="match status" value="1"/>
</dbReference>
<dbReference type="SUPFAM" id="SSF53720">
    <property type="entry name" value="ALDH-like"/>
    <property type="match status" value="1"/>
</dbReference>
<dbReference type="EMBL" id="CABDUW010000264">
    <property type="protein sequence ID" value="VTJ64381.1"/>
    <property type="molecule type" value="Genomic_DNA"/>
</dbReference>
<evidence type="ECO:0000313" key="8">
    <source>
        <dbReference type="EMBL" id="VTJ64381.1"/>
    </source>
</evidence>
<evidence type="ECO:0000256" key="3">
    <source>
        <dbReference type="ARBA" id="ARBA00023027"/>
    </source>
</evidence>
<dbReference type="Gene3D" id="3.40.605.10">
    <property type="entry name" value="Aldehyde Dehydrogenase, Chain A, domain 1"/>
    <property type="match status" value="2"/>
</dbReference>
<comment type="similarity">
    <text evidence="1 6">Belongs to the aldehyde dehydrogenase family.</text>
</comment>
<organism evidence="8 9">
    <name type="scientific">Marmota monax</name>
    <name type="common">Woodchuck</name>
    <dbReference type="NCBI Taxonomy" id="9995"/>
    <lineage>
        <taxon>Eukaryota</taxon>
        <taxon>Metazoa</taxon>
        <taxon>Chordata</taxon>
        <taxon>Craniata</taxon>
        <taxon>Vertebrata</taxon>
        <taxon>Euteleostomi</taxon>
        <taxon>Mammalia</taxon>
        <taxon>Eutheria</taxon>
        <taxon>Euarchontoglires</taxon>
        <taxon>Glires</taxon>
        <taxon>Rodentia</taxon>
        <taxon>Sciuromorpha</taxon>
        <taxon>Sciuridae</taxon>
        <taxon>Xerinae</taxon>
        <taxon>Marmotini</taxon>
        <taxon>Marmota</taxon>
    </lineage>
</organism>
<evidence type="ECO:0000256" key="4">
    <source>
        <dbReference type="ARBA" id="ARBA00024226"/>
    </source>
</evidence>
<name>A0A5E4B5Y9_MARMO</name>
<dbReference type="InterPro" id="IPR016163">
    <property type="entry name" value="Ald_DH_C"/>
</dbReference>
<feature type="active site" evidence="5">
    <location>
        <position position="112"/>
    </location>
</feature>
<accession>A0A5E4B5Y9</accession>
<keyword evidence="3" id="KW-0520">NAD</keyword>
<reference evidence="8" key="1">
    <citation type="submission" date="2019-04" db="EMBL/GenBank/DDBJ databases">
        <authorList>
            <person name="Alioto T."/>
            <person name="Alioto T."/>
        </authorList>
    </citation>
    <scope>NUCLEOTIDE SEQUENCE [LARGE SCALE GENOMIC DNA]</scope>
</reference>
<dbReference type="EC" id="1.2.1.3" evidence="4"/>
<feature type="domain" description="Aldehyde dehydrogenase" evidence="7">
    <location>
        <begin position="4"/>
        <end position="120"/>
    </location>
</feature>
<evidence type="ECO:0000259" key="7">
    <source>
        <dbReference type="Pfam" id="PF00171"/>
    </source>
</evidence>
<feature type="domain" description="Aldehyde dehydrogenase" evidence="7">
    <location>
        <begin position="143"/>
        <end position="266"/>
    </location>
</feature>